<dbReference type="PATRIC" id="fig|1263867.3.peg.4478"/>
<name>M2AZV7_9BACT</name>
<dbReference type="AlphaFoldDB" id="M2AZV7"/>
<evidence type="ECO:0000313" key="1">
    <source>
        <dbReference type="EMBL" id="EMB15078.1"/>
    </source>
</evidence>
<evidence type="ECO:0000313" key="2">
    <source>
        <dbReference type="Proteomes" id="UP000011529"/>
    </source>
</evidence>
<protein>
    <submittedName>
        <fullName evidence="1">Uncharacterized protein</fullName>
    </submittedName>
</protein>
<accession>M2AZV7</accession>
<reference evidence="1" key="1">
    <citation type="submission" date="2012-11" db="EMBL/GenBank/DDBJ databases">
        <title>Permanent draft genomes of Rhodopirellula europaea strain SH398 and 6C.</title>
        <authorList>
            <person name="Richter M."/>
            <person name="Richter-Heitmann T."/>
            <person name="Frank C."/>
            <person name="Harder J."/>
            <person name="Glockner F.O."/>
        </authorList>
    </citation>
    <scope>NUCLEOTIDE SEQUENCE</scope>
    <source>
        <strain evidence="1">6C</strain>
    </source>
</reference>
<dbReference type="Proteomes" id="UP000011529">
    <property type="component" value="Unassembled WGS sequence"/>
</dbReference>
<reference evidence="1" key="2">
    <citation type="journal article" date="2013" name="Mar. Genomics">
        <title>Expression of sulfatases in Rhodopirellula baltica and the diversity of sulfatases in the genus Rhodopirellula.</title>
        <authorList>
            <person name="Wegner C.E."/>
            <person name="Richter-Heitmann T."/>
            <person name="Klindworth A."/>
            <person name="Klockow C."/>
            <person name="Richter M."/>
            <person name="Achstetter T."/>
            <person name="Glockner F.O."/>
            <person name="Harder J."/>
        </authorList>
    </citation>
    <scope>NUCLEOTIDE SEQUENCE [LARGE SCALE GENOMIC DNA]</scope>
    <source>
        <strain evidence="1">6C</strain>
    </source>
</reference>
<proteinExistence type="predicted"/>
<organism evidence="1 2">
    <name type="scientific">Rhodopirellula europaea 6C</name>
    <dbReference type="NCBI Taxonomy" id="1263867"/>
    <lineage>
        <taxon>Bacteria</taxon>
        <taxon>Pseudomonadati</taxon>
        <taxon>Planctomycetota</taxon>
        <taxon>Planctomycetia</taxon>
        <taxon>Pirellulales</taxon>
        <taxon>Pirellulaceae</taxon>
        <taxon>Rhodopirellula</taxon>
    </lineage>
</organism>
<dbReference type="EMBL" id="ANMO01000194">
    <property type="protein sequence ID" value="EMB15078.1"/>
    <property type="molecule type" value="Genomic_DNA"/>
</dbReference>
<gene>
    <name evidence="1" type="ORF">RE6C_04180</name>
</gene>
<comment type="caution">
    <text evidence="1">The sequence shown here is derived from an EMBL/GenBank/DDBJ whole genome shotgun (WGS) entry which is preliminary data.</text>
</comment>
<keyword evidence="2" id="KW-1185">Reference proteome</keyword>
<sequence length="91" mass="9819">METALLRALELLANQQAASQASNGVEAIEAMPERVYIELLAQRQNVAPFDASQPSPAGIWPQEQSVDDFLNFLADSRLDLFNGGSFANAPA</sequence>